<comment type="caution">
    <text evidence="1">The sequence shown here is derived from an EMBL/GenBank/DDBJ whole genome shotgun (WGS) entry which is preliminary data.</text>
</comment>
<evidence type="ECO:0000313" key="2">
    <source>
        <dbReference type="Proteomes" id="UP001642409"/>
    </source>
</evidence>
<reference evidence="1 2" key="1">
    <citation type="submission" date="2024-07" db="EMBL/GenBank/DDBJ databases">
        <authorList>
            <person name="Akdeniz Z."/>
        </authorList>
    </citation>
    <scope>NUCLEOTIDE SEQUENCE [LARGE SCALE GENOMIC DNA]</scope>
</reference>
<sequence>MSQYFFGQYKIMYPMTKETQSSIQSSAQSSTTTTQQIKSVGIDTTSTNTLTITSNYNTMKSSLVAFDEQVNLNKFNTYSAIVIKKYMSDIITSQSIQQMITQLCALAELVWANDKQCGETKKYNVKLQINNFLCESSSTQSSSTQIAVQLLDTMIDNTIKTYTTKQLISMSYNILKISKEVYSCIKGCM</sequence>
<name>A0ABP1MLY3_9EUKA</name>
<gene>
    <name evidence="1" type="ORF">HINF_LOCUS75402</name>
</gene>
<proteinExistence type="predicted"/>
<accession>A0ABP1MLY3</accession>
<dbReference type="EMBL" id="CAXDID020000666">
    <property type="protein sequence ID" value="CAL6109347.1"/>
    <property type="molecule type" value="Genomic_DNA"/>
</dbReference>
<organism evidence="1 2">
    <name type="scientific">Hexamita inflata</name>
    <dbReference type="NCBI Taxonomy" id="28002"/>
    <lineage>
        <taxon>Eukaryota</taxon>
        <taxon>Metamonada</taxon>
        <taxon>Diplomonadida</taxon>
        <taxon>Hexamitidae</taxon>
        <taxon>Hexamitinae</taxon>
        <taxon>Hexamita</taxon>
    </lineage>
</organism>
<evidence type="ECO:0000313" key="1">
    <source>
        <dbReference type="EMBL" id="CAL6109347.1"/>
    </source>
</evidence>
<dbReference type="Proteomes" id="UP001642409">
    <property type="component" value="Unassembled WGS sequence"/>
</dbReference>
<keyword evidence="2" id="KW-1185">Reference proteome</keyword>
<protein>
    <submittedName>
        <fullName evidence="1">Uncharacterized protein</fullName>
    </submittedName>
</protein>